<organism evidence="2 3">
    <name type="scientific">Penaeus vannamei</name>
    <name type="common">Whiteleg shrimp</name>
    <name type="synonym">Litopenaeus vannamei</name>
    <dbReference type="NCBI Taxonomy" id="6689"/>
    <lineage>
        <taxon>Eukaryota</taxon>
        <taxon>Metazoa</taxon>
        <taxon>Ecdysozoa</taxon>
        <taxon>Arthropoda</taxon>
        <taxon>Crustacea</taxon>
        <taxon>Multicrustacea</taxon>
        <taxon>Malacostraca</taxon>
        <taxon>Eumalacostraca</taxon>
        <taxon>Eucarida</taxon>
        <taxon>Decapoda</taxon>
        <taxon>Dendrobranchiata</taxon>
        <taxon>Penaeoidea</taxon>
        <taxon>Penaeidae</taxon>
        <taxon>Penaeus</taxon>
    </lineage>
</organism>
<evidence type="ECO:0000256" key="1">
    <source>
        <dbReference type="SAM" id="MobiDB-lite"/>
    </source>
</evidence>
<protein>
    <submittedName>
        <fullName evidence="2">Uncharacterized protein</fullName>
    </submittedName>
</protein>
<gene>
    <name evidence="2" type="ORF">C7M84_023468</name>
</gene>
<evidence type="ECO:0000313" key="3">
    <source>
        <dbReference type="Proteomes" id="UP000283509"/>
    </source>
</evidence>
<feature type="region of interest" description="Disordered" evidence="1">
    <location>
        <begin position="58"/>
        <end position="259"/>
    </location>
</feature>
<dbReference type="EMBL" id="QCYY01000697">
    <property type="protein sequence ID" value="ROT83374.1"/>
    <property type="molecule type" value="Genomic_DNA"/>
</dbReference>
<comment type="caution">
    <text evidence="2">The sequence shown here is derived from an EMBL/GenBank/DDBJ whole genome shotgun (WGS) entry which is preliminary data.</text>
</comment>
<sequence length="259" mass="26796">MKSEILDALRHCCSILCCTGPKPSEGKASEEVKLQIVGVEADESTDFQQRHLPMISQAIGTHSSSFDENSEVPSTCFEAVLPEGQKPSEASAPQDTPQDLPNGHSSTIEESPKEALPKEEAHGDGGRDRTSSESPAARGSALSQAECVLATTAARPPAREGQATTHSVYTTAMSSPRVNSVELPSTAAVKSDPLAASRPKASGNAPSSQTTPTVESQSVAVSTTLPGRPEAAVGPQADSPPPAPTSSSIRPARPTVLPL</sequence>
<feature type="compositionally biased region" description="Polar residues" evidence="1">
    <location>
        <begin position="162"/>
        <end position="178"/>
    </location>
</feature>
<name>A0A423U3T8_PENVA</name>
<feature type="compositionally biased region" description="Low complexity" evidence="1">
    <location>
        <begin position="245"/>
        <end position="259"/>
    </location>
</feature>
<dbReference type="Proteomes" id="UP000283509">
    <property type="component" value="Unassembled WGS sequence"/>
</dbReference>
<reference evidence="2 3" key="1">
    <citation type="submission" date="2018-04" db="EMBL/GenBank/DDBJ databases">
        <authorList>
            <person name="Zhang X."/>
            <person name="Yuan J."/>
            <person name="Li F."/>
            <person name="Xiang J."/>
        </authorList>
    </citation>
    <scope>NUCLEOTIDE SEQUENCE [LARGE SCALE GENOMIC DNA]</scope>
    <source>
        <tissue evidence="2">Muscle</tissue>
    </source>
</reference>
<feature type="compositionally biased region" description="Polar residues" evidence="1">
    <location>
        <begin position="204"/>
        <end position="225"/>
    </location>
</feature>
<feature type="compositionally biased region" description="Polar residues" evidence="1">
    <location>
        <begin position="58"/>
        <end position="73"/>
    </location>
</feature>
<keyword evidence="3" id="KW-1185">Reference proteome</keyword>
<dbReference type="AlphaFoldDB" id="A0A423U3T8"/>
<feature type="compositionally biased region" description="Basic and acidic residues" evidence="1">
    <location>
        <begin position="110"/>
        <end position="131"/>
    </location>
</feature>
<feature type="compositionally biased region" description="Polar residues" evidence="1">
    <location>
        <begin position="91"/>
        <end position="109"/>
    </location>
</feature>
<proteinExistence type="predicted"/>
<reference evidence="2 3" key="2">
    <citation type="submission" date="2019-01" db="EMBL/GenBank/DDBJ databases">
        <title>The decoding of complex shrimp genome reveals the adaptation for benthos swimmer, frequently molting mechanism and breeding impact on genome.</title>
        <authorList>
            <person name="Sun Y."/>
            <person name="Gao Y."/>
            <person name="Yu Y."/>
        </authorList>
    </citation>
    <scope>NUCLEOTIDE SEQUENCE [LARGE SCALE GENOMIC DNA]</scope>
    <source>
        <tissue evidence="2">Muscle</tissue>
    </source>
</reference>
<evidence type="ECO:0000313" key="2">
    <source>
        <dbReference type="EMBL" id="ROT83374.1"/>
    </source>
</evidence>
<accession>A0A423U3T8</accession>